<evidence type="ECO:0000256" key="4">
    <source>
        <dbReference type="RuleBase" id="RU361153"/>
    </source>
</evidence>
<evidence type="ECO:0000256" key="1">
    <source>
        <dbReference type="ARBA" id="ARBA00005641"/>
    </source>
</evidence>
<evidence type="ECO:0000256" key="2">
    <source>
        <dbReference type="ARBA" id="ARBA00022801"/>
    </source>
</evidence>
<keyword evidence="8" id="KW-1185">Reference proteome</keyword>
<dbReference type="GO" id="GO:0005576">
    <property type="term" value="C:extracellular region"/>
    <property type="evidence" value="ECO:0007669"/>
    <property type="project" value="TreeGrafter"/>
</dbReference>
<reference evidence="7" key="1">
    <citation type="submission" date="2023-03" db="EMBL/GenBank/DDBJ databases">
        <title>Massive genome expansion in bonnet fungi (Mycena s.s.) driven by repeated elements and novel gene families across ecological guilds.</title>
        <authorList>
            <consortium name="Lawrence Berkeley National Laboratory"/>
            <person name="Harder C.B."/>
            <person name="Miyauchi S."/>
            <person name="Viragh M."/>
            <person name="Kuo A."/>
            <person name="Thoen E."/>
            <person name="Andreopoulos B."/>
            <person name="Lu D."/>
            <person name="Skrede I."/>
            <person name="Drula E."/>
            <person name="Henrissat B."/>
            <person name="Morin E."/>
            <person name="Kohler A."/>
            <person name="Barry K."/>
            <person name="LaButti K."/>
            <person name="Morin E."/>
            <person name="Salamov A."/>
            <person name="Lipzen A."/>
            <person name="Mereny Z."/>
            <person name="Hegedus B."/>
            <person name="Baldrian P."/>
            <person name="Stursova M."/>
            <person name="Weitz H."/>
            <person name="Taylor A."/>
            <person name="Grigoriev I.V."/>
            <person name="Nagy L.G."/>
            <person name="Martin F."/>
            <person name="Kauserud H."/>
        </authorList>
    </citation>
    <scope>NUCLEOTIDE SEQUENCE</scope>
    <source>
        <strain evidence="7">CBHHK173m</strain>
    </source>
</reference>
<evidence type="ECO:0000256" key="3">
    <source>
        <dbReference type="ARBA" id="ARBA00023295"/>
    </source>
</evidence>
<dbReference type="Pfam" id="PF00150">
    <property type="entry name" value="Cellulase"/>
    <property type="match status" value="1"/>
</dbReference>
<dbReference type="AlphaFoldDB" id="A0AAD6UBI4"/>
<feature type="region of interest" description="Disordered" evidence="5">
    <location>
        <begin position="399"/>
        <end position="426"/>
    </location>
</feature>
<dbReference type="InterPro" id="IPR001547">
    <property type="entry name" value="Glyco_hydro_5"/>
</dbReference>
<evidence type="ECO:0000256" key="5">
    <source>
        <dbReference type="SAM" id="MobiDB-lite"/>
    </source>
</evidence>
<gene>
    <name evidence="7" type="ORF">B0H15DRAFT_902068</name>
</gene>
<proteinExistence type="inferred from homology"/>
<evidence type="ECO:0000313" key="7">
    <source>
        <dbReference type="EMBL" id="KAJ7098034.1"/>
    </source>
</evidence>
<feature type="domain" description="Glycoside hydrolase family 5" evidence="6">
    <location>
        <begin position="76"/>
        <end position="366"/>
    </location>
</feature>
<dbReference type="PANTHER" id="PTHR31297:SF43">
    <property type="entry name" value="GLUCAN 1,3-BETA-GLUCOSIDASE 3"/>
    <property type="match status" value="1"/>
</dbReference>
<dbReference type="SUPFAM" id="SSF51445">
    <property type="entry name" value="(Trans)glycosidases"/>
    <property type="match status" value="1"/>
</dbReference>
<dbReference type="Gene3D" id="3.20.20.80">
    <property type="entry name" value="Glycosidases"/>
    <property type="match status" value="1"/>
</dbReference>
<dbReference type="PANTHER" id="PTHR31297">
    <property type="entry name" value="GLUCAN ENDO-1,6-BETA-GLUCOSIDASE B"/>
    <property type="match status" value="1"/>
</dbReference>
<protein>
    <submittedName>
        <fullName evidence="7">Glycoside hydrolase superfamily</fullName>
    </submittedName>
</protein>
<keyword evidence="2 4" id="KW-0378">Hydrolase</keyword>
<dbReference type="Proteomes" id="UP001222325">
    <property type="component" value="Unassembled WGS sequence"/>
</dbReference>
<dbReference type="GO" id="GO:0046557">
    <property type="term" value="F:glucan endo-1,6-beta-glucosidase activity"/>
    <property type="evidence" value="ECO:0007669"/>
    <property type="project" value="TreeGrafter"/>
</dbReference>
<dbReference type="EMBL" id="JARJCN010000009">
    <property type="protein sequence ID" value="KAJ7098034.1"/>
    <property type="molecule type" value="Genomic_DNA"/>
</dbReference>
<keyword evidence="3 4" id="KW-0326">Glycosidase</keyword>
<dbReference type="InterPro" id="IPR017853">
    <property type="entry name" value="GH"/>
</dbReference>
<name>A0AAD6UBI4_9AGAR</name>
<accession>A0AAD6UBI4</accession>
<evidence type="ECO:0000313" key="8">
    <source>
        <dbReference type="Proteomes" id="UP001222325"/>
    </source>
</evidence>
<comment type="caution">
    <text evidence="7">The sequence shown here is derived from an EMBL/GenBank/DDBJ whole genome shotgun (WGS) entry which is preliminary data.</text>
</comment>
<sequence length="525" mass="58370">MDNLPQDIPVEPFSPFDFATANIMRYRKQRSVNLGSCCPRFVHENWITPSVFECASGDKVSELDIASGQNARAILENHWNSFISESDLYYLSSIGINTIRLPIGYWSLPGFCKDTPFSDFADVYHNSWSFIVHAINMAAKFRMGVLVDLHGAPGSQNGQPHSGISDKHVGLFKTSENMEKTLAILTFLTQQLCNVTNVVGIQILNEPQNNPALVDFCELRVFHSEGNVIAFVIDTRAVSAMRQVSSAAEAFPIYVHDGFNLEEFSDFIAGRTDFIVQDHHSYFVFTPQDESKPASQHTKEIETSMSASLATASVHQRGNLVVDEWSCALTPQSLSNEPDEAVARQNFCTTQMEVYSTTTAGWSFWTYKKEGCDSDPAWCFTTAVGTSLPSDFFVYGQSSNSRRSISNPVDTSIEPSTRTTPSRDLPANTSLPFFRQRLAVIHSRRTNRDIGDTKAEQQSSTRGYLDGALTARLFYEFDASKLGFTGQYVEDTIRGLGPDVIAPSTEAYYHTGFMRGLSDGEAQFS</sequence>
<dbReference type="GO" id="GO:0009986">
    <property type="term" value="C:cell surface"/>
    <property type="evidence" value="ECO:0007669"/>
    <property type="project" value="TreeGrafter"/>
</dbReference>
<dbReference type="InterPro" id="IPR050386">
    <property type="entry name" value="Glycosyl_hydrolase_5"/>
</dbReference>
<evidence type="ECO:0000259" key="6">
    <source>
        <dbReference type="Pfam" id="PF00150"/>
    </source>
</evidence>
<organism evidence="7 8">
    <name type="scientific">Mycena belliarum</name>
    <dbReference type="NCBI Taxonomy" id="1033014"/>
    <lineage>
        <taxon>Eukaryota</taxon>
        <taxon>Fungi</taxon>
        <taxon>Dikarya</taxon>
        <taxon>Basidiomycota</taxon>
        <taxon>Agaricomycotina</taxon>
        <taxon>Agaricomycetes</taxon>
        <taxon>Agaricomycetidae</taxon>
        <taxon>Agaricales</taxon>
        <taxon>Marasmiineae</taxon>
        <taxon>Mycenaceae</taxon>
        <taxon>Mycena</taxon>
    </lineage>
</organism>
<comment type="similarity">
    <text evidence="1 4">Belongs to the glycosyl hydrolase 5 (cellulase A) family.</text>
</comment>
<dbReference type="GO" id="GO:0009251">
    <property type="term" value="P:glucan catabolic process"/>
    <property type="evidence" value="ECO:0007669"/>
    <property type="project" value="TreeGrafter"/>
</dbReference>